<dbReference type="EMBL" id="JABBMI010000112">
    <property type="protein sequence ID" value="NMK55672.1"/>
    <property type="molecule type" value="Genomic_DNA"/>
</dbReference>
<proteinExistence type="predicted"/>
<gene>
    <name evidence="1" type="ORF">HHM24_13200</name>
</gene>
<name>A0ABX1SWL7_STACP</name>
<evidence type="ECO:0008006" key="3">
    <source>
        <dbReference type="Google" id="ProtNLM"/>
    </source>
</evidence>
<evidence type="ECO:0000313" key="1">
    <source>
        <dbReference type="EMBL" id="NMK55672.1"/>
    </source>
</evidence>
<dbReference type="Proteomes" id="UP000538955">
    <property type="component" value="Unassembled WGS sequence"/>
</dbReference>
<accession>A0ABX1SWL7</accession>
<sequence length="83" mass="9858">MRHKLLKIANDLNKLILHSDEEVKAEFQTLHNGEVGITFWHYSQKYESGCNYMEFREFYTDEKLQRSFELAKDVIAGECLIDE</sequence>
<dbReference type="RefSeq" id="WP_168992812.1">
    <property type="nucleotide sequence ID" value="NZ_JABBMI010000112.1"/>
</dbReference>
<protein>
    <recommendedName>
        <fullName evidence="3">Phage protein</fullName>
    </recommendedName>
</protein>
<reference evidence="1 2" key="1">
    <citation type="submission" date="2020-04" db="EMBL/GenBank/DDBJ databases">
        <title>The Epidemiology and Molecular Characteristics of Linezolid-Resistant Staphylococcus capitis in Huashan Hospital, Shanghai.</title>
        <authorList>
            <person name="Ding L."/>
            <person name="Li P."/>
            <person name="Yang Y."/>
            <person name="Lin D."/>
            <person name="Xu X."/>
        </authorList>
    </citation>
    <scope>NUCLEOTIDE SEQUENCE [LARGE SCALE GENOMIC DNA]</scope>
    <source>
        <strain evidence="1 2">17-84</strain>
    </source>
</reference>
<keyword evidence="2" id="KW-1185">Reference proteome</keyword>
<organism evidence="1 2">
    <name type="scientific">Staphylococcus capitis</name>
    <dbReference type="NCBI Taxonomy" id="29388"/>
    <lineage>
        <taxon>Bacteria</taxon>
        <taxon>Bacillati</taxon>
        <taxon>Bacillota</taxon>
        <taxon>Bacilli</taxon>
        <taxon>Bacillales</taxon>
        <taxon>Staphylococcaceae</taxon>
        <taxon>Staphylococcus</taxon>
    </lineage>
</organism>
<evidence type="ECO:0000313" key="2">
    <source>
        <dbReference type="Proteomes" id="UP000538955"/>
    </source>
</evidence>
<comment type="caution">
    <text evidence="1">The sequence shown here is derived from an EMBL/GenBank/DDBJ whole genome shotgun (WGS) entry which is preliminary data.</text>
</comment>